<dbReference type="PROSITE" id="PS00018">
    <property type="entry name" value="EF_HAND_1"/>
    <property type="match status" value="1"/>
</dbReference>
<evidence type="ECO:0000256" key="3">
    <source>
        <dbReference type="SAM" id="SignalP"/>
    </source>
</evidence>
<sequence length="343" mass="36874">MRLVVCASMLRTLLALRFPFFHQTPEVPRQELASDLSATDRNGGDGLSKGSARTSAAMVGVMPRMPSVTPNDSNAAIMADAAQLMTAVDANRDHNMGKDEITNFLQVPGREAYKPVWTEFDHFDHNRNEALNIDELVNLMVFVTNHPISPPDSQNVLDSILTMPAQSQPSVQTQSAVAPPLLPPFSSQGRPGPPARTEPVSKQSVAQLALSDVDQVPRAETAVEPVVQRYPPAFQAQTGAQAKAAMQVKPVALVRPTVAEGNNLPHQSTTVDSKFLQAGLKVVQGADADQDGTLSMEEVTQLVQSPGQDFLIPVLSNFHVFDKDGSATLDAVELANILEALSK</sequence>
<proteinExistence type="predicted"/>
<keyword evidence="3" id="KW-0732">Signal</keyword>
<feature type="chain" id="PRO_5030657249" description="Calmodulin" evidence="3">
    <location>
        <begin position="16"/>
        <end position="343"/>
    </location>
</feature>
<feature type="region of interest" description="Disordered" evidence="2">
    <location>
        <begin position="165"/>
        <end position="204"/>
    </location>
</feature>
<dbReference type="SUPFAM" id="SSF47473">
    <property type="entry name" value="EF-hand"/>
    <property type="match status" value="2"/>
</dbReference>
<dbReference type="AlphaFoldDB" id="A0A7S1AV52"/>
<evidence type="ECO:0000256" key="1">
    <source>
        <dbReference type="ARBA" id="ARBA00022837"/>
    </source>
</evidence>
<feature type="compositionally biased region" description="Polar residues" evidence="2">
    <location>
        <begin position="165"/>
        <end position="176"/>
    </location>
</feature>
<feature type="region of interest" description="Disordered" evidence="2">
    <location>
        <begin position="32"/>
        <end position="53"/>
    </location>
</feature>
<protein>
    <recommendedName>
        <fullName evidence="5">Calmodulin</fullName>
    </recommendedName>
</protein>
<organism evidence="4">
    <name type="scientific">Noctiluca scintillans</name>
    <name type="common">Sea sparkle</name>
    <name type="synonym">Red tide dinoflagellate</name>
    <dbReference type="NCBI Taxonomy" id="2966"/>
    <lineage>
        <taxon>Eukaryota</taxon>
        <taxon>Sar</taxon>
        <taxon>Alveolata</taxon>
        <taxon>Dinophyceae</taxon>
        <taxon>Noctilucales</taxon>
        <taxon>Noctilucaceae</taxon>
        <taxon>Noctiluca</taxon>
    </lineage>
</organism>
<evidence type="ECO:0000256" key="2">
    <source>
        <dbReference type="SAM" id="MobiDB-lite"/>
    </source>
</evidence>
<dbReference type="Gene3D" id="1.10.238.10">
    <property type="entry name" value="EF-hand"/>
    <property type="match status" value="1"/>
</dbReference>
<reference evidence="4" key="1">
    <citation type="submission" date="2021-01" db="EMBL/GenBank/DDBJ databases">
        <authorList>
            <person name="Corre E."/>
            <person name="Pelletier E."/>
            <person name="Niang G."/>
            <person name="Scheremetjew M."/>
            <person name="Finn R."/>
            <person name="Kale V."/>
            <person name="Holt S."/>
            <person name="Cochrane G."/>
            <person name="Meng A."/>
            <person name="Brown T."/>
            <person name="Cohen L."/>
        </authorList>
    </citation>
    <scope>NUCLEOTIDE SEQUENCE</scope>
</reference>
<dbReference type="InterPro" id="IPR011992">
    <property type="entry name" value="EF-hand-dom_pair"/>
</dbReference>
<evidence type="ECO:0008006" key="5">
    <source>
        <dbReference type="Google" id="ProtNLM"/>
    </source>
</evidence>
<evidence type="ECO:0000313" key="4">
    <source>
        <dbReference type="EMBL" id="CAD8864917.1"/>
    </source>
</evidence>
<dbReference type="EMBL" id="HBFQ01055273">
    <property type="protein sequence ID" value="CAD8864917.1"/>
    <property type="molecule type" value="Transcribed_RNA"/>
</dbReference>
<feature type="signal peptide" evidence="3">
    <location>
        <begin position="1"/>
        <end position="15"/>
    </location>
</feature>
<dbReference type="InterPro" id="IPR018247">
    <property type="entry name" value="EF_Hand_1_Ca_BS"/>
</dbReference>
<keyword evidence="1" id="KW-0106">Calcium</keyword>
<gene>
    <name evidence="4" type="ORF">NSCI0253_LOCUS39272</name>
</gene>
<accession>A0A7S1AV52</accession>
<name>A0A7S1AV52_NOCSC</name>